<dbReference type="EMBL" id="JBHSIU010000046">
    <property type="protein sequence ID" value="MFC5002792.1"/>
    <property type="molecule type" value="Genomic_DNA"/>
</dbReference>
<gene>
    <name evidence="3" type="ORF">ACFPIJ_33810</name>
</gene>
<accession>A0ABV9W632</accession>
<name>A0ABV9W632_9ACTN</name>
<dbReference type="PRINTS" id="PR00081">
    <property type="entry name" value="GDHRDH"/>
</dbReference>
<protein>
    <submittedName>
        <fullName evidence="3">SDR family NAD(P)-dependent oxidoreductase</fullName>
    </submittedName>
</protein>
<organism evidence="3 4">
    <name type="scientific">Dactylosporangium cerinum</name>
    <dbReference type="NCBI Taxonomy" id="1434730"/>
    <lineage>
        <taxon>Bacteria</taxon>
        <taxon>Bacillati</taxon>
        <taxon>Actinomycetota</taxon>
        <taxon>Actinomycetes</taxon>
        <taxon>Micromonosporales</taxon>
        <taxon>Micromonosporaceae</taxon>
        <taxon>Dactylosporangium</taxon>
    </lineage>
</organism>
<proteinExistence type="inferred from homology"/>
<dbReference type="Proteomes" id="UP001595912">
    <property type="component" value="Unassembled WGS sequence"/>
</dbReference>
<sequence length="227" mass="23474">MAGFESEVVFVTDASSELGERFVEGFLAEGAARVYAGGRRPRDWSSDRVVAVDLDVRDTGTIARAIRAASDATILLNNDGLPDWPAVTVGGGDLAAVAAHLDTNVIGAIRLATAFAPVLAGSPRGVLLMVCSVQAWINLSGAYAVSQAALWSATNALRVELAPAGVHVASLVLGLCETDPGLDTVVGRALAGLAARDYEIIADTYGEQVKARLSAPVTAMYPELVGP</sequence>
<comment type="similarity">
    <text evidence="1">Belongs to the short-chain dehydrogenases/reductases (SDR) family.</text>
</comment>
<dbReference type="PANTHER" id="PTHR44169">
    <property type="entry name" value="NADPH-DEPENDENT 1-ACYLDIHYDROXYACETONE PHOSPHATE REDUCTASE"/>
    <property type="match status" value="1"/>
</dbReference>
<evidence type="ECO:0000256" key="1">
    <source>
        <dbReference type="ARBA" id="ARBA00006484"/>
    </source>
</evidence>
<dbReference type="RefSeq" id="WP_380121220.1">
    <property type="nucleotide sequence ID" value="NZ_JBHSIU010000046.1"/>
</dbReference>
<dbReference type="PANTHER" id="PTHR44169:SF6">
    <property type="entry name" value="NADPH-DEPENDENT 1-ACYLDIHYDROXYACETONE PHOSPHATE REDUCTASE"/>
    <property type="match status" value="1"/>
</dbReference>
<keyword evidence="4" id="KW-1185">Reference proteome</keyword>
<dbReference type="SUPFAM" id="SSF51735">
    <property type="entry name" value="NAD(P)-binding Rossmann-fold domains"/>
    <property type="match status" value="1"/>
</dbReference>
<dbReference type="InterPro" id="IPR036291">
    <property type="entry name" value="NAD(P)-bd_dom_sf"/>
</dbReference>
<evidence type="ECO:0000313" key="3">
    <source>
        <dbReference type="EMBL" id="MFC5002792.1"/>
    </source>
</evidence>
<dbReference type="Pfam" id="PF00106">
    <property type="entry name" value="adh_short"/>
    <property type="match status" value="1"/>
</dbReference>
<comment type="caution">
    <text evidence="3">The sequence shown here is derived from an EMBL/GenBank/DDBJ whole genome shotgun (WGS) entry which is preliminary data.</text>
</comment>
<evidence type="ECO:0000256" key="2">
    <source>
        <dbReference type="ARBA" id="ARBA00023002"/>
    </source>
</evidence>
<reference evidence="4" key="1">
    <citation type="journal article" date="2019" name="Int. J. Syst. Evol. Microbiol.">
        <title>The Global Catalogue of Microorganisms (GCM) 10K type strain sequencing project: providing services to taxonomists for standard genome sequencing and annotation.</title>
        <authorList>
            <consortium name="The Broad Institute Genomics Platform"/>
            <consortium name="The Broad Institute Genome Sequencing Center for Infectious Disease"/>
            <person name="Wu L."/>
            <person name="Ma J."/>
        </authorList>
    </citation>
    <scope>NUCLEOTIDE SEQUENCE [LARGE SCALE GENOMIC DNA]</scope>
    <source>
        <strain evidence="4">CGMCC 4.7152</strain>
    </source>
</reference>
<dbReference type="InterPro" id="IPR002347">
    <property type="entry name" value="SDR_fam"/>
</dbReference>
<evidence type="ECO:0000313" key="4">
    <source>
        <dbReference type="Proteomes" id="UP001595912"/>
    </source>
</evidence>
<keyword evidence="2" id="KW-0560">Oxidoreductase</keyword>
<dbReference type="Gene3D" id="3.40.50.720">
    <property type="entry name" value="NAD(P)-binding Rossmann-like Domain"/>
    <property type="match status" value="1"/>
</dbReference>